<dbReference type="PIRSF" id="PIRSF006221">
    <property type="entry name" value="Ketosamine-3-kinase"/>
    <property type="match status" value="1"/>
</dbReference>
<dbReference type="PANTHER" id="PTHR12149:SF8">
    <property type="entry name" value="PROTEIN-RIBULOSAMINE 3-KINASE"/>
    <property type="match status" value="1"/>
</dbReference>
<dbReference type="Proteomes" id="UP001359886">
    <property type="component" value="Unassembled WGS sequence"/>
</dbReference>
<sequence>MARSEILNLLLTLDRGEPVVVDAVGGGCIASAAIARFADGTEVFVKTVSGGTGMFEAEAAGLRELDAAGAIRVPRVLAVDSAGLVLECIREGRRPPGFFESFGRALAALHLHRAPVCGFHQDNYIGATPQPNAPLVQGEGDAGDGRDWPSFYLERRLRFQCDLAAGRGADELMGLLDQAEPRIRDLLESAIEPPVLLHGDLWGGNFLVDEAGEPVLIDPAVYYGHREAELAMTRLFGGFDPQFYAGYAEASPLIAGHEERLPLYQLYHVINHFNLFGGGYGDQARRILQSYR</sequence>
<dbReference type="Pfam" id="PF03881">
    <property type="entry name" value="Fructosamin_kin"/>
    <property type="match status" value="1"/>
</dbReference>
<keyword evidence="2" id="KW-0808">Transferase</keyword>
<dbReference type="RefSeq" id="WP_354694482.1">
    <property type="nucleotide sequence ID" value="NZ_JAZHOG010000003.1"/>
</dbReference>
<evidence type="ECO:0000313" key="4">
    <source>
        <dbReference type="Proteomes" id="UP001359886"/>
    </source>
</evidence>
<dbReference type="SUPFAM" id="SSF56112">
    <property type="entry name" value="Protein kinase-like (PK-like)"/>
    <property type="match status" value="1"/>
</dbReference>
<dbReference type="Gene3D" id="3.90.1200.10">
    <property type="match status" value="1"/>
</dbReference>
<dbReference type="AlphaFoldDB" id="A0AAW9RC21"/>
<dbReference type="GO" id="GO:0016301">
    <property type="term" value="F:kinase activity"/>
    <property type="evidence" value="ECO:0007669"/>
    <property type="project" value="UniProtKB-UniRule"/>
</dbReference>
<dbReference type="PANTHER" id="PTHR12149">
    <property type="entry name" value="FRUCTOSAMINE 3 KINASE-RELATED PROTEIN"/>
    <property type="match status" value="1"/>
</dbReference>
<evidence type="ECO:0000313" key="3">
    <source>
        <dbReference type="EMBL" id="MEJ8567166.1"/>
    </source>
</evidence>
<keyword evidence="2 3" id="KW-0418">Kinase</keyword>
<evidence type="ECO:0000256" key="1">
    <source>
        <dbReference type="ARBA" id="ARBA00009460"/>
    </source>
</evidence>
<proteinExistence type="inferred from homology"/>
<keyword evidence="4" id="KW-1185">Reference proteome</keyword>
<organism evidence="3 4">
    <name type="scientific">Elongatibacter sediminis</name>
    <dbReference type="NCBI Taxonomy" id="3119006"/>
    <lineage>
        <taxon>Bacteria</taxon>
        <taxon>Pseudomonadati</taxon>
        <taxon>Pseudomonadota</taxon>
        <taxon>Gammaproteobacteria</taxon>
        <taxon>Chromatiales</taxon>
        <taxon>Wenzhouxiangellaceae</taxon>
        <taxon>Elongatibacter</taxon>
    </lineage>
</organism>
<gene>
    <name evidence="3" type="ORF">V3330_05965</name>
</gene>
<dbReference type="InterPro" id="IPR016477">
    <property type="entry name" value="Fructo-/Ketosamine-3-kinase"/>
</dbReference>
<comment type="similarity">
    <text evidence="1 2">Belongs to the fructosamine kinase family.</text>
</comment>
<protein>
    <submittedName>
        <fullName evidence="3">Fructosamine kinase family protein</fullName>
    </submittedName>
</protein>
<dbReference type="EMBL" id="JAZHOG010000003">
    <property type="protein sequence ID" value="MEJ8567166.1"/>
    <property type="molecule type" value="Genomic_DNA"/>
</dbReference>
<dbReference type="InterPro" id="IPR011009">
    <property type="entry name" value="Kinase-like_dom_sf"/>
</dbReference>
<reference evidence="3 4" key="1">
    <citation type="submission" date="2024-02" db="EMBL/GenBank/DDBJ databases">
        <title>A novel Wenzhouxiangellaceae bacterium, isolated from coastal sediments.</title>
        <authorList>
            <person name="Du Z.-J."/>
            <person name="Ye Y.-Q."/>
            <person name="Zhang X.-Y."/>
        </authorList>
    </citation>
    <scope>NUCLEOTIDE SEQUENCE [LARGE SCALE GENOMIC DNA]</scope>
    <source>
        <strain evidence="3 4">CH-27</strain>
    </source>
</reference>
<accession>A0AAW9RC21</accession>
<dbReference type="Gene3D" id="3.30.200.20">
    <property type="entry name" value="Phosphorylase Kinase, domain 1"/>
    <property type="match status" value="1"/>
</dbReference>
<name>A0AAW9RC21_9GAMM</name>
<evidence type="ECO:0000256" key="2">
    <source>
        <dbReference type="PIRNR" id="PIRNR006221"/>
    </source>
</evidence>
<comment type="caution">
    <text evidence="3">The sequence shown here is derived from an EMBL/GenBank/DDBJ whole genome shotgun (WGS) entry which is preliminary data.</text>
</comment>